<keyword evidence="5" id="KW-0732">Signal</keyword>
<dbReference type="AlphaFoldDB" id="A0A1B1AM17"/>
<evidence type="ECO:0000256" key="2">
    <source>
        <dbReference type="ARBA" id="ARBA00022803"/>
    </source>
</evidence>
<dbReference type="RefSeq" id="WP_066773813.1">
    <property type="nucleotide sequence ID" value="NZ_CP013244.1"/>
</dbReference>
<evidence type="ECO:0000313" key="7">
    <source>
        <dbReference type="Proteomes" id="UP000092498"/>
    </source>
</evidence>
<keyword evidence="2 3" id="KW-0802">TPR repeat</keyword>
<dbReference type="Proteomes" id="UP000092498">
    <property type="component" value="Chromosome"/>
</dbReference>
<feature type="signal peptide" evidence="5">
    <location>
        <begin position="1"/>
        <end position="24"/>
    </location>
</feature>
<dbReference type="InterPro" id="IPR019734">
    <property type="entry name" value="TPR_rpt"/>
</dbReference>
<dbReference type="KEGG" id="cbot:ATE48_17440"/>
<evidence type="ECO:0000256" key="1">
    <source>
        <dbReference type="ARBA" id="ARBA00022737"/>
    </source>
</evidence>
<name>A0A1B1AM17_9PROT</name>
<dbReference type="SMART" id="SM00028">
    <property type="entry name" value="TPR"/>
    <property type="match status" value="10"/>
</dbReference>
<feature type="chain" id="PRO_5008519010" description="Tetratricopeptide repeat protein" evidence="5">
    <location>
        <begin position="25"/>
        <end position="1252"/>
    </location>
</feature>
<dbReference type="SUPFAM" id="SSF48452">
    <property type="entry name" value="TPR-like"/>
    <property type="match status" value="3"/>
</dbReference>
<proteinExistence type="predicted"/>
<dbReference type="PANTHER" id="PTHR44858:SF1">
    <property type="entry name" value="UDP-N-ACETYLGLUCOSAMINE--PEPTIDE N-ACETYLGLUCOSAMINYLTRANSFERASE SPINDLY-RELATED"/>
    <property type="match status" value="1"/>
</dbReference>
<feature type="repeat" description="TPR" evidence="3">
    <location>
        <begin position="1174"/>
        <end position="1207"/>
    </location>
</feature>
<evidence type="ECO:0000256" key="5">
    <source>
        <dbReference type="SAM" id="SignalP"/>
    </source>
</evidence>
<protein>
    <recommendedName>
        <fullName evidence="8">Tetratricopeptide repeat protein</fullName>
    </recommendedName>
</protein>
<sequence>MRTWLLVTGLMTAALASAPVDAVAAERVDAVSANARAEIAAALYSASATQAVAERLADDRLSAAQREIERLRGEGDRARLQLIAAQEQYVSDLEQRSSAYQQEIAVFRQTVTEIAATPQGRRALALYAEGDPAAGRELLTRLMETRARAERRAADLRQAVDARRIATLDLDAMKSGRLDTLTVIADFELVTRLDGSQSSDWLQLARLYRDAGRLAQAEQASDRGLEAARSPAEIGRLQLERASIFSASINFEGQMRAGAEALAQLTAAAAAEPGVVSIRRDLLEAQLRASDDTEAELLTAVREAVAGAPNDLSLQLTYIDTLVQLGEDAADRQDYRAATANFSVIMDAIDAVSATDAERIAVDNARARVLGLQAEILERYGEVNELLSVRARRTSILSRIVDANPASAAQRELHAMSMVDFGVVLLSTGGVTGNEGEESRDGRWWIIEGIRRLRELTQANPSNPTTLLMFAGTLLSSSHLISADPDSAEALALWNEGVAAVEALARAYPNRIDLQNAAVGMMLMRIEQESDAGAKRALIAELMPRVRDLARSDGDDPGIQNIYVVALIEEAKVLDGAADLRERTRVEREADEFVRRAERRTPDYPAARLDVANLYRGLGGYYLDRNDTPLALERYERAFALQRAVWMSDPETTVFRDELADDMIRLGRRFYENGDTANGAQYFRNALDLFRGDAATGEDPEWREYLLLIRLHEYGDLLTERRDWAGAQAVIEERLALYRRRAAPDRISTERMIASELRELGRIASEQNDLERAASHLQEALAVAQPIAAAHADDASNQRLLGMIFDGLVDVSVKRARAAAERGDGALAESRWLEAAAAAQNRVEFRRRLASAPNAAPDAQSELANALVWLGNVHLTVRNQQAARIAFDEAVTLYRRLLGANPGSSEARTALAESLSTLSGLQDNNARELTLLQEMLTVYRQGPEDPVREYRVAYAHFSIALTEERLSRMDRAAASFSQGFTVFRHLMTQYPDYASLKGELVNIMTGVGDRGLLSAADRQWLEETRASDPVLAQTYHRRQCANEGDAYSPEQRIAGCSGVLDAADTTSEQRALALGNRGNAYFAQRDYVRAGADYDELTRIEPQNAAAFYNLSLVHRSQGDHSRAIADVDHAASIEPDNARFQNGRCWSRAVSGLELDVARAACDAALRLRPGDAATYNSRGMVGLKQERWQDAWNDYDAAVRAAPDRATHHYGRGIAALRLGRIAEGEADIAHALTLDANIAQTYAGYGVTR</sequence>
<dbReference type="OrthoDB" id="8256315at2"/>
<feature type="repeat" description="TPR" evidence="3">
    <location>
        <begin position="612"/>
        <end position="645"/>
    </location>
</feature>
<dbReference type="GO" id="GO:0009279">
    <property type="term" value="C:cell outer membrane"/>
    <property type="evidence" value="ECO:0007669"/>
    <property type="project" value="TreeGrafter"/>
</dbReference>
<evidence type="ECO:0000256" key="3">
    <source>
        <dbReference type="PROSITE-ProRule" id="PRU00339"/>
    </source>
</evidence>
<evidence type="ECO:0000313" key="6">
    <source>
        <dbReference type="EMBL" id="ANP47560.1"/>
    </source>
</evidence>
<dbReference type="PANTHER" id="PTHR44858">
    <property type="entry name" value="TETRATRICOPEPTIDE REPEAT PROTEIN 6"/>
    <property type="match status" value="1"/>
</dbReference>
<dbReference type="InParanoid" id="A0A1B1AM17"/>
<accession>A0A1B1AM17</accession>
<dbReference type="EMBL" id="CP013244">
    <property type="protein sequence ID" value="ANP47560.1"/>
    <property type="molecule type" value="Genomic_DNA"/>
</dbReference>
<dbReference type="Gene3D" id="1.25.40.10">
    <property type="entry name" value="Tetratricopeptide repeat domain"/>
    <property type="match status" value="5"/>
</dbReference>
<keyword evidence="1" id="KW-0677">Repeat</keyword>
<reference evidence="6 7" key="1">
    <citation type="submission" date="2015-11" db="EMBL/GenBank/DDBJ databases">
        <title>Whole-Genome Sequence of Candidatus Oderbacter manganicum from the National Park Lower Oder Valley, Germany.</title>
        <authorList>
            <person name="Braun B."/>
            <person name="Liere K."/>
            <person name="Szewzyk U."/>
        </authorList>
    </citation>
    <scope>NUCLEOTIDE SEQUENCE [LARGE SCALE GENOMIC DNA]</scope>
    <source>
        <strain evidence="6 7">OTSz_A_272</strain>
    </source>
</reference>
<keyword evidence="4" id="KW-0175">Coiled coil</keyword>
<organism evidence="6 7">
    <name type="scientific">Candidatus Viadribacter manganicus</name>
    <dbReference type="NCBI Taxonomy" id="1759059"/>
    <lineage>
        <taxon>Bacteria</taxon>
        <taxon>Pseudomonadati</taxon>
        <taxon>Pseudomonadota</taxon>
        <taxon>Alphaproteobacteria</taxon>
        <taxon>Hyphomonadales</taxon>
        <taxon>Hyphomonadaceae</taxon>
        <taxon>Candidatus Viadribacter</taxon>
    </lineage>
</organism>
<dbReference type="STRING" id="1759059.ATE48_17440"/>
<feature type="repeat" description="TPR" evidence="3">
    <location>
        <begin position="1105"/>
        <end position="1138"/>
    </location>
</feature>
<gene>
    <name evidence="6" type="ORF">ATE48_17440</name>
</gene>
<evidence type="ECO:0000256" key="4">
    <source>
        <dbReference type="SAM" id="Coils"/>
    </source>
</evidence>
<dbReference type="GO" id="GO:0046813">
    <property type="term" value="P:receptor-mediated virion attachment to host cell"/>
    <property type="evidence" value="ECO:0007669"/>
    <property type="project" value="TreeGrafter"/>
</dbReference>
<feature type="repeat" description="TPR" evidence="3">
    <location>
        <begin position="1071"/>
        <end position="1104"/>
    </location>
</feature>
<keyword evidence="7" id="KW-1185">Reference proteome</keyword>
<evidence type="ECO:0008006" key="8">
    <source>
        <dbReference type="Google" id="ProtNLM"/>
    </source>
</evidence>
<dbReference type="InterPro" id="IPR011990">
    <property type="entry name" value="TPR-like_helical_dom_sf"/>
</dbReference>
<dbReference type="Pfam" id="PF13432">
    <property type="entry name" value="TPR_16"/>
    <property type="match status" value="2"/>
</dbReference>
<feature type="coiled-coil region" evidence="4">
    <location>
        <begin position="54"/>
        <end position="103"/>
    </location>
</feature>
<dbReference type="PROSITE" id="PS50005">
    <property type="entry name" value="TPR"/>
    <property type="match status" value="4"/>
</dbReference>
<dbReference type="InterPro" id="IPR050498">
    <property type="entry name" value="Ycf3"/>
</dbReference>